<comment type="caution">
    <text evidence="2">The sequence shown here is derived from an EMBL/GenBank/DDBJ whole genome shotgun (WGS) entry which is preliminary data.</text>
</comment>
<feature type="region of interest" description="Disordered" evidence="1">
    <location>
        <begin position="67"/>
        <end position="95"/>
    </location>
</feature>
<reference evidence="2 3" key="1">
    <citation type="journal article" date="2019" name="Commun. Biol.">
        <title>The bagworm genome reveals a unique fibroin gene that provides high tensile strength.</title>
        <authorList>
            <person name="Kono N."/>
            <person name="Nakamura H."/>
            <person name="Ohtoshi R."/>
            <person name="Tomita M."/>
            <person name="Numata K."/>
            <person name="Arakawa K."/>
        </authorList>
    </citation>
    <scope>NUCLEOTIDE SEQUENCE [LARGE SCALE GENOMIC DNA]</scope>
</reference>
<evidence type="ECO:0000313" key="2">
    <source>
        <dbReference type="EMBL" id="GBP20520.1"/>
    </source>
</evidence>
<protein>
    <submittedName>
        <fullName evidence="2">Uncharacterized protein</fullName>
    </submittedName>
</protein>
<sequence length="109" mass="12085">MAKLQVDFERCLYFQNNTSHRVVSGFPLISLSSNQIKANQTSNRRAWCKSARGSVVKALPLNREISDFETDHDRSKRSGSAFDSDSSPDLDSDTVQDIHNSLAASPAQI</sequence>
<gene>
    <name evidence="2" type="ORF">EVAR_78897_1</name>
</gene>
<dbReference type="Proteomes" id="UP000299102">
    <property type="component" value="Unassembled WGS sequence"/>
</dbReference>
<accession>A0A4C1U2N9</accession>
<name>A0A4C1U2N9_EUMVA</name>
<keyword evidence="3" id="KW-1185">Reference proteome</keyword>
<dbReference type="AlphaFoldDB" id="A0A4C1U2N9"/>
<feature type="compositionally biased region" description="Basic and acidic residues" evidence="1">
    <location>
        <begin position="67"/>
        <end position="76"/>
    </location>
</feature>
<proteinExistence type="predicted"/>
<organism evidence="2 3">
    <name type="scientific">Eumeta variegata</name>
    <name type="common">Bagworm moth</name>
    <name type="synonym">Eumeta japonica</name>
    <dbReference type="NCBI Taxonomy" id="151549"/>
    <lineage>
        <taxon>Eukaryota</taxon>
        <taxon>Metazoa</taxon>
        <taxon>Ecdysozoa</taxon>
        <taxon>Arthropoda</taxon>
        <taxon>Hexapoda</taxon>
        <taxon>Insecta</taxon>
        <taxon>Pterygota</taxon>
        <taxon>Neoptera</taxon>
        <taxon>Endopterygota</taxon>
        <taxon>Lepidoptera</taxon>
        <taxon>Glossata</taxon>
        <taxon>Ditrysia</taxon>
        <taxon>Tineoidea</taxon>
        <taxon>Psychidae</taxon>
        <taxon>Oiketicinae</taxon>
        <taxon>Eumeta</taxon>
    </lineage>
</organism>
<evidence type="ECO:0000313" key="3">
    <source>
        <dbReference type="Proteomes" id="UP000299102"/>
    </source>
</evidence>
<evidence type="ECO:0000256" key="1">
    <source>
        <dbReference type="SAM" id="MobiDB-lite"/>
    </source>
</evidence>
<dbReference type="EMBL" id="BGZK01000119">
    <property type="protein sequence ID" value="GBP20520.1"/>
    <property type="molecule type" value="Genomic_DNA"/>
</dbReference>